<comment type="caution">
    <text evidence="1">The sequence shown here is derived from an EMBL/GenBank/DDBJ whole genome shotgun (WGS) entry which is preliminary data.</text>
</comment>
<organism evidence="1">
    <name type="scientific">Oscillatoriales cyanobacterium SpSt-418</name>
    <dbReference type="NCBI Taxonomy" id="2282169"/>
    <lineage>
        <taxon>Bacteria</taxon>
        <taxon>Bacillati</taxon>
        <taxon>Cyanobacteriota</taxon>
        <taxon>Cyanophyceae</taxon>
        <taxon>Oscillatoriophycideae</taxon>
        <taxon>Oscillatoriales</taxon>
    </lineage>
</organism>
<dbReference type="EMBL" id="DSRU01000361">
    <property type="protein sequence ID" value="HFN01027.1"/>
    <property type="molecule type" value="Genomic_DNA"/>
</dbReference>
<sequence>MPPTTALPRKNLMDNSLSHIARFLRDELQIPDERIPSILQQCGATLHRLPVVLWQQRLMSLSQIDYLCEWLAQQTCESHYIKTSEVAIAPII</sequence>
<proteinExistence type="predicted"/>
<dbReference type="InterPro" id="IPR021336">
    <property type="entry name" value="DUF2949"/>
</dbReference>
<evidence type="ECO:0000313" key="1">
    <source>
        <dbReference type="EMBL" id="HFN01027.1"/>
    </source>
</evidence>
<accession>A0A7C3KHJ8</accession>
<reference evidence="1" key="1">
    <citation type="journal article" date="2020" name="mSystems">
        <title>Genome- and Community-Level Interaction Insights into Carbon Utilization and Element Cycling Functions of Hydrothermarchaeota in Hydrothermal Sediment.</title>
        <authorList>
            <person name="Zhou Z."/>
            <person name="Liu Y."/>
            <person name="Xu W."/>
            <person name="Pan J."/>
            <person name="Luo Z.H."/>
            <person name="Li M."/>
        </authorList>
    </citation>
    <scope>NUCLEOTIDE SEQUENCE [LARGE SCALE GENOMIC DNA]</scope>
    <source>
        <strain evidence="1">SpSt-418</strain>
    </source>
</reference>
<name>A0A7C3KHJ8_9CYAN</name>
<gene>
    <name evidence="1" type="ORF">ENR64_25380</name>
</gene>
<dbReference type="Pfam" id="PF11165">
    <property type="entry name" value="DUF2949"/>
    <property type="match status" value="1"/>
</dbReference>
<dbReference type="AlphaFoldDB" id="A0A7C3KHJ8"/>
<protein>
    <submittedName>
        <fullName evidence="1">DUF2949 domain-containing protein</fullName>
    </submittedName>
</protein>